<evidence type="ECO:0000313" key="1">
    <source>
        <dbReference type="EMBL" id="GGC05564.1"/>
    </source>
</evidence>
<dbReference type="PROSITE" id="PS51257">
    <property type="entry name" value="PROKAR_LIPOPROTEIN"/>
    <property type="match status" value="1"/>
</dbReference>
<dbReference type="Pfam" id="PF12570">
    <property type="entry name" value="DUF3750"/>
    <property type="match status" value="1"/>
</dbReference>
<dbReference type="InterPro" id="IPR022224">
    <property type="entry name" value="DUF3750"/>
</dbReference>
<organism evidence="1 2">
    <name type="scientific">Marinobacterium zhoushanense</name>
    <dbReference type="NCBI Taxonomy" id="1679163"/>
    <lineage>
        <taxon>Bacteria</taxon>
        <taxon>Pseudomonadati</taxon>
        <taxon>Pseudomonadota</taxon>
        <taxon>Gammaproteobacteria</taxon>
        <taxon>Oceanospirillales</taxon>
        <taxon>Oceanospirillaceae</taxon>
        <taxon>Marinobacterium</taxon>
    </lineage>
</organism>
<dbReference type="RefSeq" id="WP_188750635.1">
    <property type="nucleotide sequence ID" value="NZ_BMIJ01000007.1"/>
</dbReference>
<comment type="caution">
    <text evidence="1">The sequence shown here is derived from an EMBL/GenBank/DDBJ whole genome shotgun (WGS) entry which is preliminary data.</text>
</comment>
<keyword evidence="1" id="KW-0449">Lipoprotein</keyword>
<dbReference type="EMBL" id="BMIJ01000007">
    <property type="protein sequence ID" value="GGC05564.1"/>
    <property type="molecule type" value="Genomic_DNA"/>
</dbReference>
<gene>
    <name evidence="1" type="ORF">GCM10011352_34710</name>
</gene>
<evidence type="ECO:0000313" key="2">
    <source>
        <dbReference type="Proteomes" id="UP000629025"/>
    </source>
</evidence>
<accession>A0ABQ1KSB5</accession>
<dbReference type="Proteomes" id="UP000629025">
    <property type="component" value="Unassembled WGS sequence"/>
</dbReference>
<sequence length="175" mass="19637">MRRVLLTLLAPLLIIGCSGDGWRTASRESAGIAPDPGATPEPIIQVYAADAWGWRGIFAVHTWIAVKPSQADSYTVFEVVGWRARQGLPVLRRTQDLPDRYWFGSRPELLLDKRGPGVDDLIEKIEQAVENYPWKEEYRLFPGPNSNTFPAWVAQQVPELGLELPWRAIGSGWAD</sequence>
<name>A0ABQ1KSB5_9GAMM</name>
<proteinExistence type="predicted"/>
<reference evidence="2" key="1">
    <citation type="journal article" date="2019" name="Int. J. Syst. Evol. Microbiol.">
        <title>The Global Catalogue of Microorganisms (GCM) 10K type strain sequencing project: providing services to taxonomists for standard genome sequencing and annotation.</title>
        <authorList>
            <consortium name="The Broad Institute Genomics Platform"/>
            <consortium name="The Broad Institute Genome Sequencing Center for Infectious Disease"/>
            <person name="Wu L."/>
            <person name="Ma J."/>
        </authorList>
    </citation>
    <scope>NUCLEOTIDE SEQUENCE [LARGE SCALE GENOMIC DNA]</scope>
    <source>
        <strain evidence="2">CGMCC 1.15341</strain>
    </source>
</reference>
<keyword evidence="2" id="KW-1185">Reference proteome</keyword>
<protein>
    <submittedName>
        <fullName evidence="1">Lipoprotein</fullName>
    </submittedName>
</protein>